<dbReference type="Gramene" id="TVT99399">
    <property type="protein sequence ID" value="TVT99399"/>
    <property type="gene ID" value="EJB05_55218"/>
</dbReference>
<proteinExistence type="predicted"/>
<name>A0A5J9SK77_9POAL</name>
<protein>
    <submittedName>
        <fullName evidence="1">Uncharacterized protein</fullName>
    </submittedName>
</protein>
<keyword evidence="2" id="KW-1185">Reference proteome</keyword>
<gene>
    <name evidence="1" type="ORF">EJB05_55218</name>
</gene>
<organism evidence="1 2">
    <name type="scientific">Eragrostis curvula</name>
    <name type="common">weeping love grass</name>
    <dbReference type="NCBI Taxonomy" id="38414"/>
    <lineage>
        <taxon>Eukaryota</taxon>
        <taxon>Viridiplantae</taxon>
        <taxon>Streptophyta</taxon>
        <taxon>Embryophyta</taxon>
        <taxon>Tracheophyta</taxon>
        <taxon>Spermatophyta</taxon>
        <taxon>Magnoliopsida</taxon>
        <taxon>Liliopsida</taxon>
        <taxon>Poales</taxon>
        <taxon>Poaceae</taxon>
        <taxon>PACMAD clade</taxon>
        <taxon>Chloridoideae</taxon>
        <taxon>Eragrostideae</taxon>
        <taxon>Eragrostidinae</taxon>
        <taxon>Eragrostis</taxon>
    </lineage>
</organism>
<sequence length="144" mass="15916">MDGPCLCHVSVAGDDHFGAFVPPAGSGPLVVAWSRDWWFLRPVVDGGRQTYNHGRRKPGPLLRQQGALVLIGHLGHHPCSKVKTSVDVFLWPMAGNHGGPDTILRTRREIQIRSLLLPRHDIVVSVGKLDLQGPVYRYNVTDET</sequence>
<dbReference type="EMBL" id="RWGY01000722">
    <property type="protein sequence ID" value="TVT99399.1"/>
    <property type="molecule type" value="Genomic_DNA"/>
</dbReference>
<dbReference type="AlphaFoldDB" id="A0A5J9SK77"/>
<comment type="caution">
    <text evidence="1">The sequence shown here is derived from an EMBL/GenBank/DDBJ whole genome shotgun (WGS) entry which is preliminary data.</text>
</comment>
<evidence type="ECO:0000313" key="2">
    <source>
        <dbReference type="Proteomes" id="UP000324897"/>
    </source>
</evidence>
<reference evidence="1 2" key="1">
    <citation type="journal article" date="2019" name="Sci. Rep.">
        <title>A high-quality genome of Eragrostis curvula grass provides insights into Poaceae evolution and supports new strategies to enhance forage quality.</title>
        <authorList>
            <person name="Carballo J."/>
            <person name="Santos B.A.C.M."/>
            <person name="Zappacosta D."/>
            <person name="Garbus I."/>
            <person name="Selva J.P."/>
            <person name="Gallo C.A."/>
            <person name="Diaz A."/>
            <person name="Albertini E."/>
            <person name="Caccamo M."/>
            <person name="Echenique V."/>
        </authorList>
    </citation>
    <scope>NUCLEOTIDE SEQUENCE [LARGE SCALE GENOMIC DNA]</scope>
    <source>
        <strain evidence="2">cv. Victoria</strain>
        <tissue evidence="1">Leaf</tissue>
    </source>
</reference>
<dbReference type="Proteomes" id="UP000324897">
    <property type="component" value="Unassembled WGS sequence"/>
</dbReference>
<accession>A0A5J9SK77</accession>
<evidence type="ECO:0000313" key="1">
    <source>
        <dbReference type="EMBL" id="TVT99399.1"/>
    </source>
</evidence>